<comment type="caution">
    <text evidence="2">The sequence shown here is derived from an EMBL/GenBank/DDBJ whole genome shotgun (WGS) entry which is preliminary data.</text>
</comment>
<dbReference type="InterPro" id="IPR051797">
    <property type="entry name" value="TrmB-like"/>
</dbReference>
<gene>
    <name evidence="2" type="ORF">NQU55_04525</name>
</gene>
<protein>
    <submittedName>
        <fullName evidence="2">LuxR C-terminal-related transcriptional regulator</fullName>
    </submittedName>
</protein>
<evidence type="ECO:0000313" key="3">
    <source>
        <dbReference type="Proteomes" id="UP001142374"/>
    </source>
</evidence>
<accession>A0A9X2RJS8</accession>
<dbReference type="SMART" id="SM00421">
    <property type="entry name" value="HTH_LUXR"/>
    <property type="match status" value="1"/>
</dbReference>
<dbReference type="RefSeq" id="WP_240976347.1">
    <property type="nucleotide sequence ID" value="NZ_JAATER010000096.1"/>
</dbReference>
<dbReference type="PANTHER" id="PTHR34293">
    <property type="entry name" value="HTH-TYPE TRANSCRIPTIONAL REGULATOR TRMBL2"/>
    <property type="match status" value="1"/>
</dbReference>
<reference evidence="2" key="1">
    <citation type="submission" date="2022-06" db="EMBL/GenBank/DDBJ databases">
        <title>WGS of actinobacteria.</title>
        <authorList>
            <person name="Thawai C."/>
        </authorList>
    </citation>
    <scope>NUCLEOTIDE SEQUENCE</scope>
    <source>
        <strain evidence="2">AA8</strain>
    </source>
</reference>
<dbReference type="SUPFAM" id="SSF46894">
    <property type="entry name" value="C-terminal effector domain of the bipartite response regulators"/>
    <property type="match status" value="1"/>
</dbReference>
<dbReference type="SUPFAM" id="SSF56024">
    <property type="entry name" value="Phospholipase D/nuclease"/>
    <property type="match status" value="1"/>
</dbReference>
<evidence type="ECO:0000313" key="2">
    <source>
        <dbReference type="EMBL" id="MCQ8769048.1"/>
    </source>
</evidence>
<dbReference type="Proteomes" id="UP001142374">
    <property type="component" value="Unassembled WGS sequence"/>
</dbReference>
<dbReference type="GO" id="GO:0006355">
    <property type="term" value="P:regulation of DNA-templated transcription"/>
    <property type="evidence" value="ECO:0007669"/>
    <property type="project" value="InterPro"/>
</dbReference>
<dbReference type="EMBL" id="JANIID010000003">
    <property type="protein sequence ID" value="MCQ8769048.1"/>
    <property type="molecule type" value="Genomic_DNA"/>
</dbReference>
<dbReference type="PROSITE" id="PS50043">
    <property type="entry name" value="HTH_LUXR_2"/>
    <property type="match status" value="1"/>
</dbReference>
<dbReference type="PANTHER" id="PTHR34293:SF1">
    <property type="entry name" value="HTH-TYPE TRANSCRIPTIONAL REGULATOR TRMBL2"/>
    <property type="match status" value="1"/>
</dbReference>
<dbReference type="Gene3D" id="1.10.10.10">
    <property type="entry name" value="Winged helix-like DNA-binding domain superfamily/Winged helix DNA-binding domain"/>
    <property type="match status" value="1"/>
</dbReference>
<proteinExistence type="predicted"/>
<dbReference type="AlphaFoldDB" id="A0A9X2RJS8"/>
<dbReference type="InterPro" id="IPR036388">
    <property type="entry name" value="WH-like_DNA-bd_sf"/>
</dbReference>
<dbReference type="InterPro" id="IPR000792">
    <property type="entry name" value="Tscrpt_reg_LuxR_C"/>
</dbReference>
<sequence length="355" mass="37768">MKQGGVMGETRQSEACRAEPDADEADLALYAWVLEHQRVDVPAAAGALGLSPERTEAALARLRAAGLIQPAAGDPSGERAVAPEAAAGPRIAALEARIREQQLQVARIRADAERFASAYRSGAGGAGGLEVIPTLPEVRTLLTRMSGHCREEVLASQPGGGSRVPEAMEEALLRDRALLERGVRLRTLYHHTARFHGPSQAYVAAASALGGEYRTSHELFGRIIVFDRETAFLPTADGSWGAVVLREPNTVAYLCRLFDQTWEAATPFSNAADDGLAKVSGELDRTILQLLAAGLKDEAVARRLGMALRTTRRHIADIMDQLSAESRFQAGVAAARQGLLEDAAAPTAPPCGAKP</sequence>
<dbReference type="GO" id="GO:0003677">
    <property type="term" value="F:DNA binding"/>
    <property type="evidence" value="ECO:0007669"/>
    <property type="project" value="InterPro"/>
</dbReference>
<keyword evidence="3" id="KW-1185">Reference proteome</keyword>
<organism evidence="2 3">
    <name type="scientific">Streptomyces telluris</name>
    <dbReference type="NCBI Taxonomy" id="2720021"/>
    <lineage>
        <taxon>Bacteria</taxon>
        <taxon>Bacillati</taxon>
        <taxon>Actinomycetota</taxon>
        <taxon>Actinomycetes</taxon>
        <taxon>Kitasatosporales</taxon>
        <taxon>Streptomycetaceae</taxon>
        <taxon>Streptomyces</taxon>
    </lineage>
</organism>
<name>A0A9X2RJS8_9ACTN</name>
<dbReference type="Pfam" id="PF00196">
    <property type="entry name" value="GerE"/>
    <property type="match status" value="1"/>
</dbReference>
<evidence type="ECO:0000259" key="1">
    <source>
        <dbReference type="PROSITE" id="PS50043"/>
    </source>
</evidence>
<dbReference type="InterPro" id="IPR016032">
    <property type="entry name" value="Sig_transdc_resp-reg_C-effctor"/>
</dbReference>
<feature type="domain" description="HTH luxR-type" evidence="1">
    <location>
        <begin position="279"/>
        <end position="338"/>
    </location>
</feature>